<feature type="chain" id="PRO_5004734621" evidence="2">
    <location>
        <begin position="21"/>
        <end position="179"/>
    </location>
</feature>
<feature type="region of interest" description="Disordered" evidence="1">
    <location>
        <begin position="124"/>
        <end position="179"/>
    </location>
</feature>
<reference evidence="3" key="1">
    <citation type="journal article" date="2015" name="Sci. Rep.">
        <title>Tissue- and time-dependent transcription in Ixodes ricinus salivary glands and midguts when blood feeding on the vertebrate host.</title>
        <authorList>
            <person name="Kotsyfakis M."/>
            <person name="Schwarz A."/>
            <person name="Erhart J."/>
            <person name="Ribeiro J.M."/>
        </authorList>
    </citation>
    <scope>NUCLEOTIDE SEQUENCE</scope>
    <source>
        <tissue evidence="3">Salivary gland and midgut</tissue>
    </source>
</reference>
<sequence length="179" mass="20087">MKSSLVLLLAAFFCHALADATYVLHTYHRPRLGYNVVQNGPRPYPAHSFVWVQQGYTCRQWPFYRSQDDGKPCITFNKQRGFCKAGKCFGRSWNSFPAVPPPRIHPGGSGTIYTYVLVTPKYPRPMSNGGGRQPSSTSPEPAPAPVTRPMLETESESEDRPATEPPLDPRRIGRRLLEP</sequence>
<evidence type="ECO:0000313" key="3">
    <source>
        <dbReference type="EMBL" id="JAB68749.1"/>
    </source>
</evidence>
<feature type="signal peptide" evidence="2">
    <location>
        <begin position="1"/>
        <end position="20"/>
    </location>
</feature>
<dbReference type="EMBL" id="GANP01015719">
    <property type="protein sequence ID" value="JAB68749.1"/>
    <property type="molecule type" value="mRNA"/>
</dbReference>
<feature type="compositionally biased region" description="Basic and acidic residues" evidence="1">
    <location>
        <begin position="158"/>
        <end position="179"/>
    </location>
</feature>
<dbReference type="AlphaFoldDB" id="V5GX20"/>
<proteinExistence type="evidence at transcript level"/>
<keyword evidence="2" id="KW-0732">Signal</keyword>
<organism evidence="3">
    <name type="scientific">Ixodes ricinus</name>
    <name type="common">Common tick</name>
    <name type="synonym">Acarus ricinus</name>
    <dbReference type="NCBI Taxonomy" id="34613"/>
    <lineage>
        <taxon>Eukaryota</taxon>
        <taxon>Metazoa</taxon>
        <taxon>Ecdysozoa</taxon>
        <taxon>Arthropoda</taxon>
        <taxon>Chelicerata</taxon>
        <taxon>Arachnida</taxon>
        <taxon>Acari</taxon>
        <taxon>Parasitiformes</taxon>
        <taxon>Ixodida</taxon>
        <taxon>Ixodoidea</taxon>
        <taxon>Ixodidae</taxon>
        <taxon>Ixodinae</taxon>
        <taxon>Ixodes</taxon>
    </lineage>
</organism>
<name>V5GX20_IXORI</name>
<protein>
    <submittedName>
        <fullName evidence="3">Putative secreted protein</fullName>
    </submittedName>
</protein>
<evidence type="ECO:0000256" key="1">
    <source>
        <dbReference type="SAM" id="MobiDB-lite"/>
    </source>
</evidence>
<accession>V5GX20</accession>
<evidence type="ECO:0000256" key="2">
    <source>
        <dbReference type="SAM" id="SignalP"/>
    </source>
</evidence>